<dbReference type="PATRIC" id="fig|1179773.3.peg.3008"/>
<dbReference type="Proteomes" id="UP000006281">
    <property type="component" value="Chromosome"/>
</dbReference>
<dbReference type="AlphaFoldDB" id="K0JYB3"/>
<evidence type="ECO:0000313" key="1">
    <source>
        <dbReference type="EMBL" id="CCH30322.1"/>
    </source>
</evidence>
<organism evidence="1 2">
    <name type="scientific">Saccharothrix espanaensis (strain ATCC 51144 / DSM 44229 / JCM 9112 / NBRC 15066 / NRRL 15764)</name>
    <dbReference type="NCBI Taxonomy" id="1179773"/>
    <lineage>
        <taxon>Bacteria</taxon>
        <taxon>Bacillati</taxon>
        <taxon>Actinomycetota</taxon>
        <taxon>Actinomycetes</taxon>
        <taxon>Pseudonocardiales</taxon>
        <taxon>Pseudonocardiaceae</taxon>
        <taxon>Saccharothrix</taxon>
    </lineage>
</organism>
<protein>
    <recommendedName>
        <fullName evidence="3">DUF742 domain-containing protein</fullName>
    </recommendedName>
</protein>
<keyword evidence="2" id="KW-1185">Reference proteome</keyword>
<sequence>MPGRPGRRGLRHGDDRLRDEHARQAGRQLPVLGTARDVGRLAHGAQVVLMKGREDWWYDEAAGPLVRPYAMVRGRTRPLRPELHLVTQVRAMPSPADPDALSVEHLEIMELCRRPLSVAEVAAYLDVPLVVVKVLLSDLIQRGDVVIRDPSRVPQVPDRNLLQAVLDGVRGI</sequence>
<reference evidence="1 2" key="1">
    <citation type="journal article" date="2012" name="BMC Genomics">
        <title>Complete genome sequence of Saccharothrix espanaensis DSM 44229T and comparison to the other completely sequenced Pseudonocardiaceae.</title>
        <authorList>
            <person name="Strobel T."/>
            <person name="Al-Dilaimi A."/>
            <person name="Blom J."/>
            <person name="Gessner A."/>
            <person name="Kalinowski J."/>
            <person name="Luzhetska M."/>
            <person name="Puhler A."/>
            <person name="Szczepanowski R."/>
            <person name="Bechthold A."/>
            <person name="Ruckert C."/>
        </authorList>
    </citation>
    <scope>NUCLEOTIDE SEQUENCE [LARGE SCALE GENOMIC DNA]</scope>
    <source>
        <strain evidence="2">ATCC 51144 / DSM 44229 / JCM 9112 / NBRC 15066 / NRRL 15764</strain>
    </source>
</reference>
<dbReference type="InterPro" id="IPR007995">
    <property type="entry name" value="DUF742"/>
</dbReference>
<accession>K0JYB3</accession>
<evidence type="ECO:0000313" key="2">
    <source>
        <dbReference type="Proteomes" id="UP000006281"/>
    </source>
</evidence>
<dbReference type="PANTHER" id="PTHR36221:SF1">
    <property type="entry name" value="DUF742 DOMAIN-CONTAINING PROTEIN"/>
    <property type="match status" value="1"/>
</dbReference>
<dbReference type="KEGG" id="sesp:BN6_30150"/>
<evidence type="ECO:0008006" key="3">
    <source>
        <dbReference type="Google" id="ProtNLM"/>
    </source>
</evidence>
<dbReference type="STRING" id="1179773.BN6_30150"/>
<dbReference type="HOGENOM" id="CLU_074078_3_0_11"/>
<name>K0JYB3_SACES</name>
<dbReference type="eggNOG" id="COG1846">
    <property type="taxonomic scope" value="Bacteria"/>
</dbReference>
<dbReference type="PANTHER" id="PTHR36221">
    <property type="entry name" value="DUF742 DOMAIN-CONTAINING PROTEIN"/>
    <property type="match status" value="1"/>
</dbReference>
<gene>
    <name evidence="1" type="ordered locus">BN6_30150</name>
</gene>
<dbReference type="EMBL" id="HE804045">
    <property type="protein sequence ID" value="CCH30322.1"/>
    <property type="molecule type" value="Genomic_DNA"/>
</dbReference>
<proteinExistence type="predicted"/>
<dbReference type="Pfam" id="PF05331">
    <property type="entry name" value="DUF742"/>
    <property type="match status" value="1"/>
</dbReference>